<protein>
    <submittedName>
        <fullName evidence="1">Uncharacterized protein</fullName>
    </submittedName>
</protein>
<reference evidence="1 2" key="1">
    <citation type="journal article" date="2022" name="Front. Microbiol.">
        <title>Male-killing mechanisms vary between Spiroplasma species.</title>
        <authorList>
            <person name="Arai H."/>
            <person name="Inoue M."/>
            <person name="Kageyama D."/>
        </authorList>
    </citation>
    <scope>NUCLEOTIDE SEQUENCE [LARGE SCALE GENOMIC DNA]</scope>
    <source>
        <strain evidence="2">sHm</strain>
    </source>
</reference>
<evidence type="ECO:0000313" key="2">
    <source>
        <dbReference type="Proteomes" id="UP001163387"/>
    </source>
</evidence>
<proteinExistence type="predicted"/>
<keyword evidence="2" id="KW-1185">Reference proteome</keyword>
<dbReference type="EMBL" id="AP026933">
    <property type="protein sequence ID" value="BDT03213.1"/>
    <property type="molecule type" value="Genomic_DNA"/>
</dbReference>
<accession>A0ABM8BTM3</accession>
<dbReference type="Proteomes" id="UP001163387">
    <property type="component" value="Chromosome"/>
</dbReference>
<sequence>MQFYLLALTSIIQRNIKEISKLEPEITPIQLNTWFWLNLIFLSNNMKYDVDILF</sequence>
<organism evidence="1 2">
    <name type="scientific">Spiroplasma ixodetis</name>
    <dbReference type="NCBI Taxonomy" id="2141"/>
    <lineage>
        <taxon>Bacteria</taxon>
        <taxon>Bacillati</taxon>
        <taxon>Mycoplasmatota</taxon>
        <taxon>Mollicutes</taxon>
        <taxon>Entomoplasmatales</taxon>
        <taxon>Spiroplasmataceae</taxon>
        <taxon>Spiroplasma</taxon>
    </lineage>
</organism>
<gene>
    <name evidence="1" type="ORF">SHM_08590</name>
</gene>
<name>A0ABM8BTM3_9MOLU</name>
<evidence type="ECO:0000313" key="1">
    <source>
        <dbReference type="EMBL" id="BDT03213.1"/>
    </source>
</evidence>